<evidence type="ECO:0000259" key="4">
    <source>
        <dbReference type="PROSITE" id="PS50263"/>
    </source>
</evidence>
<dbReference type="Proteomes" id="UP001162164">
    <property type="component" value="Unassembled WGS sequence"/>
</dbReference>
<evidence type="ECO:0000256" key="1">
    <source>
        <dbReference type="ARBA" id="ARBA00022741"/>
    </source>
</evidence>
<dbReference type="PROSITE" id="PS01227">
    <property type="entry name" value="UPF0012"/>
    <property type="match status" value="1"/>
</dbReference>
<keyword evidence="1" id="KW-0547">Nucleotide-binding</keyword>
<dbReference type="CDD" id="cd01275">
    <property type="entry name" value="FHIT"/>
    <property type="match status" value="1"/>
</dbReference>
<dbReference type="InterPro" id="IPR001110">
    <property type="entry name" value="UPF0012_CS"/>
</dbReference>
<dbReference type="Gene3D" id="3.60.110.10">
    <property type="entry name" value="Carbon-nitrogen hydrolase"/>
    <property type="match status" value="1"/>
</dbReference>
<accession>A0ABQ9JWZ1</accession>
<evidence type="ECO:0000313" key="7">
    <source>
        <dbReference type="Proteomes" id="UP001162164"/>
    </source>
</evidence>
<dbReference type="CDD" id="cd07572">
    <property type="entry name" value="nit"/>
    <property type="match status" value="1"/>
</dbReference>
<gene>
    <name evidence="6" type="ORF">NQ317_013096</name>
</gene>
<evidence type="ECO:0000259" key="5">
    <source>
        <dbReference type="PROSITE" id="PS51084"/>
    </source>
</evidence>
<dbReference type="SUPFAM" id="SSF56317">
    <property type="entry name" value="Carbon-nitrogen hydrolase"/>
    <property type="match status" value="1"/>
</dbReference>
<dbReference type="InterPro" id="IPR036265">
    <property type="entry name" value="HIT-like_sf"/>
</dbReference>
<dbReference type="PROSITE" id="PS51084">
    <property type="entry name" value="HIT_2"/>
    <property type="match status" value="1"/>
</dbReference>
<dbReference type="InterPro" id="IPR003010">
    <property type="entry name" value="C-N_Hydrolase"/>
</dbReference>
<evidence type="ECO:0000313" key="6">
    <source>
        <dbReference type="EMBL" id="KAJ8982346.1"/>
    </source>
</evidence>
<name>A0ABQ9JWZ1_9CUCU</name>
<evidence type="ECO:0000256" key="3">
    <source>
        <dbReference type="PROSITE-ProRule" id="PRU00464"/>
    </source>
</evidence>
<sequence>MSTKCKVAACQLTSTNNKEENLASFKKLINKALQTNAKMVFFPEACDFIAQDKNEAKNLSEPLDGHLMREYRNIAKENKIWISIGGFHEKSDETIYNSHVLIDSDGEIRSIYRKIHLFDVTIPEKNVFLRESDLNTGGSQIISPVNTPAGPLALSICYDLRFPEQSVIQTKLGANILTYPSAFTNATGQVHWEVLLRARAIETQCYVIAAAQYGKHNSKRTSFGQSMIIDPWGKILAECPKYTEGTDKDESIAVAEIDLEMLVKIRQEMPVFQHRRNDVYNLNLINKEIYKFNDTDTFKFADKIILGSNVFYRSKYSYAFTNIRCVVPGHVLVATLRQTSRLINLSQEEIADIFQTAIAVQRVMEQEHNCSSSTICVQDGKFAGQTVPHIHIHILPRKLGDFNQNDDVYGHLAKHDKEDNPQPLRDPQEMAKEARRLRKYFA</sequence>
<dbReference type="InterPro" id="IPR019808">
    <property type="entry name" value="Histidine_triad_CS"/>
</dbReference>
<dbReference type="InterPro" id="IPR011146">
    <property type="entry name" value="HIT-like"/>
</dbReference>
<dbReference type="PANTHER" id="PTHR23088">
    <property type="entry name" value="NITRILASE-RELATED"/>
    <property type="match status" value="1"/>
</dbReference>
<feature type="short sequence motif" description="Histidine triad motif" evidence="3">
    <location>
        <begin position="389"/>
        <end position="393"/>
    </location>
</feature>
<reference evidence="6" key="1">
    <citation type="journal article" date="2023" name="Insect Mol. Biol.">
        <title>Genome sequencing provides insights into the evolution of gene families encoding plant cell wall-degrading enzymes in longhorned beetles.</title>
        <authorList>
            <person name="Shin N.R."/>
            <person name="Okamura Y."/>
            <person name="Kirsch R."/>
            <person name="Pauchet Y."/>
        </authorList>
    </citation>
    <scope>NUCLEOTIDE SEQUENCE</scope>
    <source>
        <strain evidence="6">MMC_N1</strain>
    </source>
</reference>
<dbReference type="PROSITE" id="PS50263">
    <property type="entry name" value="CN_HYDROLASE"/>
    <property type="match status" value="1"/>
</dbReference>
<dbReference type="InterPro" id="IPR039383">
    <property type="entry name" value="FHIT"/>
</dbReference>
<dbReference type="PANTHER" id="PTHR23088:SF27">
    <property type="entry name" value="DEAMINATED GLUTATHIONE AMIDASE"/>
    <property type="match status" value="1"/>
</dbReference>
<evidence type="ECO:0000256" key="2">
    <source>
        <dbReference type="ARBA" id="ARBA00022801"/>
    </source>
</evidence>
<evidence type="ECO:0008006" key="8">
    <source>
        <dbReference type="Google" id="ProtNLM"/>
    </source>
</evidence>
<dbReference type="InterPro" id="IPR036526">
    <property type="entry name" value="C-N_Hydrolase_sf"/>
</dbReference>
<proteinExistence type="predicted"/>
<keyword evidence="7" id="KW-1185">Reference proteome</keyword>
<dbReference type="Pfam" id="PF00795">
    <property type="entry name" value="CN_hydrolase"/>
    <property type="match status" value="1"/>
</dbReference>
<feature type="domain" description="CN hydrolase" evidence="4">
    <location>
        <begin position="5"/>
        <end position="259"/>
    </location>
</feature>
<keyword evidence="2" id="KW-0378">Hydrolase</keyword>
<dbReference type="Gene3D" id="3.30.428.10">
    <property type="entry name" value="HIT-like"/>
    <property type="match status" value="1"/>
</dbReference>
<dbReference type="EMBL" id="JAPWTJ010000130">
    <property type="protein sequence ID" value="KAJ8982346.1"/>
    <property type="molecule type" value="Genomic_DNA"/>
</dbReference>
<dbReference type="SUPFAM" id="SSF54197">
    <property type="entry name" value="HIT-like"/>
    <property type="match status" value="1"/>
</dbReference>
<comment type="caution">
    <text evidence="6">The sequence shown here is derived from an EMBL/GenBank/DDBJ whole genome shotgun (WGS) entry which is preliminary data.</text>
</comment>
<dbReference type="PROSITE" id="PS00892">
    <property type="entry name" value="HIT_1"/>
    <property type="match status" value="1"/>
</dbReference>
<dbReference type="Pfam" id="PF01230">
    <property type="entry name" value="HIT"/>
    <property type="match status" value="1"/>
</dbReference>
<protein>
    <recommendedName>
        <fullName evidence="8">Bis(5'-adenosyl)-triphosphatase</fullName>
    </recommendedName>
</protein>
<dbReference type="InterPro" id="IPR045254">
    <property type="entry name" value="Nit1/2_C-N_Hydrolase"/>
</dbReference>
<feature type="domain" description="HIT" evidence="5">
    <location>
        <begin position="297"/>
        <end position="404"/>
    </location>
</feature>
<organism evidence="6 7">
    <name type="scientific">Molorchus minor</name>
    <dbReference type="NCBI Taxonomy" id="1323400"/>
    <lineage>
        <taxon>Eukaryota</taxon>
        <taxon>Metazoa</taxon>
        <taxon>Ecdysozoa</taxon>
        <taxon>Arthropoda</taxon>
        <taxon>Hexapoda</taxon>
        <taxon>Insecta</taxon>
        <taxon>Pterygota</taxon>
        <taxon>Neoptera</taxon>
        <taxon>Endopterygota</taxon>
        <taxon>Coleoptera</taxon>
        <taxon>Polyphaga</taxon>
        <taxon>Cucujiformia</taxon>
        <taxon>Chrysomeloidea</taxon>
        <taxon>Cerambycidae</taxon>
        <taxon>Lamiinae</taxon>
        <taxon>Monochamini</taxon>
        <taxon>Molorchus</taxon>
    </lineage>
</organism>